<proteinExistence type="predicted"/>
<feature type="non-terminal residue" evidence="1">
    <location>
        <position position="42"/>
    </location>
</feature>
<dbReference type="SUPFAM" id="SSF50129">
    <property type="entry name" value="GroES-like"/>
    <property type="match status" value="1"/>
</dbReference>
<name>A0A7W4YNG7_9MICO</name>
<organism evidence="1 2">
    <name type="scientific">Microbacterium endophyticum</name>
    <dbReference type="NCBI Taxonomy" id="1526412"/>
    <lineage>
        <taxon>Bacteria</taxon>
        <taxon>Bacillati</taxon>
        <taxon>Actinomycetota</taxon>
        <taxon>Actinomycetes</taxon>
        <taxon>Micrococcales</taxon>
        <taxon>Microbacteriaceae</taxon>
        <taxon>Microbacterium</taxon>
    </lineage>
</organism>
<protein>
    <submittedName>
        <fullName evidence="1">NADPH:quinone reductase-like Zn-dependent oxidoreductase</fullName>
    </submittedName>
</protein>
<dbReference type="EMBL" id="JACHWQ010000007">
    <property type="protein sequence ID" value="MBB2976569.1"/>
    <property type="molecule type" value="Genomic_DNA"/>
</dbReference>
<comment type="caution">
    <text evidence="1">The sequence shown here is derived from an EMBL/GenBank/DDBJ whole genome shotgun (WGS) entry which is preliminary data.</text>
</comment>
<dbReference type="Proteomes" id="UP000529310">
    <property type="component" value="Unassembled WGS sequence"/>
</dbReference>
<evidence type="ECO:0000313" key="2">
    <source>
        <dbReference type="Proteomes" id="UP000529310"/>
    </source>
</evidence>
<dbReference type="AlphaFoldDB" id="A0A7W4YNG7"/>
<dbReference type="InterPro" id="IPR011032">
    <property type="entry name" value="GroES-like_sf"/>
</dbReference>
<accession>A0A7W4YNG7</accession>
<evidence type="ECO:0000313" key="1">
    <source>
        <dbReference type="EMBL" id="MBB2976569.1"/>
    </source>
</evidence>
<keyword evidence="2" id="KW-1185">Reference proteome</keyword>
<gene>
    <name evidence="1" type="ORF">FHX49_002148</name>
</gene>
<sequence>MSENKAAWLGDKYADLKVGPAPVPVAGHGELVVRNRAIAVNP</sequence>
<reference evidence="1 2" key="1">
    <citation type="submission" date="2020-08" db="EMBL/GenBank/DDBJ databases">
        <title>Sequencing the genomes of 1000 actinobacteria strains.</title>
        <authorList>
            <person name="Klenk H.-P."/>
        </authorList>
    </citation>
    <scope>NUCLEOTIDE SEQUENCE [LARGE SCALE GENOMIC DNA]</scope>
    <source>
        <strain evidence="1 2">DSM 27099</strain>
    </source>
</reference>
<dbReference type="Gene3D" id="3.90.180.10">
    <property type="entry name" value="Medium-chain alcohol dehydrogenases, catalytic domain"/>
    <property type="match status" value="1"/>
</dbReference>